<organism evidence="1 2">
    <name type="scientific">Pangasianodon gigas</name>
    <name type="common">Mekong giant catfish</name>
    <name type="synonym">Pangasius gigas</name>
    <dbReference type="NCBI Taxonomy" id="30993"/>
    <lineage>
        <taxon>Eukaryota</taxon>
        <taxon>Metazoa</taxon>
        <taxon>Chordata</taxon>
        <taxon>Craniata</taxon>
        <taxon>Vertebrata</taxon>
        <taxon>Euteleostomi</taxon>
        <taxon>Actinopterygii</taxon>
        <taxon>Neopterygii</taxon>
        <taxon>Teleostei</taxon>
        <taxon>Ostariophysi</taxon>
        <taxon>Siluriformes</taxon>
        <taxon>Pangasiidae</taxon>
        <taxon>Pangasianodon</taxon>
    </lineage>
</organism>
<sequence>MERLSDILASYPSAEPQRSSASSWSFRQQKASERWKEARPYHLKFLIAKEAVGHPLCWLCHEPAVIRLVFINVKL</sequence>
<evidence type="ECO:0000313" key="1">
    <source>
        <dbReference type="EMBL" id="MCI4378177.1"/>
    </source>
</evidence>
<protein>
    <submittedName>
        <fullName evidence="1">Uncharacterized protein</fullName>
    </submittedName>
</protein>
<proteinExistence type="predicted"/>
<comment type="caution">
    <text evidence="1">The sequence shown here is derived from an EMBL/GenBank/DDBJ whole genome shotgun (WGS) entry which is preliminary data.</text>
</comment>
<keyword evidence="2" id="KW-1185">Reference proteome</keyword>
<dbReference type="EMBL" id="CM040458">
    <property type="protein sequence ID" value="MCI4378177.1"/>
    <property type="molecule type" value="Genomic_DNA"/>
</dbReference>
<gene>
    <name evidence="1" type="ORF">PGIGA_G00212940</name>
</gene>
<accession>A0ACC5WH29</accession>
<dbReference type="Proteomes" id="UP000829447">
    <property type="component" value="Linkage Group LG5"/>
</dbReference>
<reference evidence="1 2" key="1">
    <citation type="journal article" date="2022" name="bioRxiv">
        <title>An ancient truncated duplication of the anti-Mullerian hormone receptor type 2 gene is a potential conserved master sex determinant in the Pangasiidae catfish family.</title>
        <authorList>
            <person name="Wen M."/>
            <person name="Pan Q."/>
            <person name="Jouanno E."/>
            <person name="Montfort J."/>
            <person name="Zahm M."/>
            <person name="Cabau C."/>
            <person name="Klopp C."/>
            <person name="Iampietro C."/>
            <person name="Roques C."/>
            <person name="Bouchez O."/>
            <person name="Castinel A."/>
            <person name="Donnadieu C."/>
            <person name="Parrinello H."/>
            <person name="Poncet C."/>
            <person name="Belmonte E."/>
            <person name="Gautier V."/>
            <person name="Avarre J.-C."/>
            <person name="Dugue R."/>
            <person name="Gustiano R."/>
            <person name="Ha T.T.T."/>
            <person name="Campet M."/>
            <person name="Sriphairoj K."/>
            <person name="Ribolli J."/>
            <person name="de Almeida F.L."/>
            <person name="Desvignes T."/>
            <person name="Postlethwait J.H."/>
            <person name="Bucao C.F."/>
            <person name="Robinson-Rechavi M."/>
            <person name="Bobe J."/>
            <person name="Herpin A."/>
            <person name="Guiguen Y."/>
        </authorList>
    </citation>
    <scope>NUCLEOTIDE SEQUENCE [LARGE SCALE GENOMIC DNA]</scope>
    <source>
        <strain evidence="1">YG-Dec2019</strain>
    </source>
</reference>
<evidence type="ECO:0000313" key="2">
    <source>
        <dbReference type="Proteomes" id="UP000829447"/>
    </source>
</evidence>
<name>A0ACC5WH29_PANGG</name>